<dbReference type="EMBL" id="JAKOGI010001411">
    <property type="protein sequence ID" value="KAJ8425759.1"/>
    <property type="molecule type" value="Genomic_DNA"/>
</dbReference>
<name>A0A9Q1GUG3_9CARY</name>
<feature type="region of interest" description="Disordered" evidence="1">
    <location>
        <begin position="120"/>
        <end position="148"/>
    </location>
</feature>
<reference evidence="2" key="1">
    <citation type="submission" date="2022-04" db="EMBL/GenBank/DDBJ databases">
        <title>Carnegiea gigantea Genome sequencing and assembly v2.</title>
        <authorList>
            <person name="Copetti D."/>
            <person name="Sanderson M.J."/>
            <person name="Burquez A."/>
            <person name="Wojciechowski M.F."/>
        </authorList>
    </citation>
    <scope>NUCLEOTIDE SEQUENCE</scope>
    <source>
        <strain evidence="2">SGP5-SGP5p</strain>
        <tissue evidence="2">Aerial part</tissue>
    </source>
</reference>
<organism evidence="2 3">
    <name type="scientific">Carnegiea gigantea</name>
    <dbReference type="NCBI Taxonomy" id="171969"/>
    <lineage>
        <taxon>Eukaryota</taxon>
        <taxon>Viridiplantae</taxon>
        <taxon>Streptophyta</taxon>
        <taxon>Embryophyta</taxon>
        <taxon>Tracheophyta</taxon>
        <taxon>Spermatophyta</taxon>
        <taxon>Magnoliopsida</taxon>
        <taxon>eudicotyledons</taxon>
        <taxon>Gunneridae</taxon>
        <taxon>Pentapetalae</taxon>
        <taxon>Caryophyllales</taxon>
        <taxon>Cactineae</taxon>
        <taxon>Cactaceae</taxon>
        <taxon>Cactoideae</taxon>
        <taxon>Echinocereeae</taxon>
        <taxon>Carnegiea</taxon>
    </lineage>
</organism>
<accession>A0A9Q1GUG3</accession>
<keyword evidence="3" id="KW-1185">Reference proteome</keyword>
<protein>
    <submittedName>
        <fullName evidence="2">Uncharacterized protein</fullName>
    </submittedName>
</protein>
<dbReference type="AlphaFoldDB" id="A0A9Q1GUG3"/>
<evidence type="ECO:0000313" key="2">
    <source>
        <dbReference type="EMBL" id="KAJ8425759.1"/>
    </source>
</evidence>
<comment type="caution">
    <text evidence="2">The sequence shown here is derived from an EMBL/GenBank/DDBJ whole genome shotgun (WGS) entry which is preliminary data.</text>
</comment>
<dbReference type="Proteomes" id="UP001153076">
    <property type="component" value="Unassembled WGS sequence"/>
</dbReference>
<proteinExistence type="predicted"/>
<sequence>MGHLNQRGQEAGEGVCKDALSGQNHHCGAYKNDQNHCRNLCCQVATPVPPNPTVSRSNKNTRVKEMGHRSRRIMTGRTSMKLEMEAKRQKRRKTYDREDRILCNDGERDEMRCLIEGKMGEDSSGMEYEPHNKGEGASDSELSLESEFSLDEGSTFPSCALALCTMSSMTLHMNGDKMKRDVVHVDAGVGNWA</sequence>
<evidence type="ECO:0000313" key="3">
    <source>
        <dbReference type="Proteomes" id="UP001153076"/>
    </source>
</evidence>
<evidence type="ECO:0000256" key="1">
    <source>
        <dbReference type="SAM" id="MobiDB-lite"/>
    </source>
</evidence>
<gene>
    <name evidence="2" type="ORF">Cgig2_028523</name>
</gene>